<sequence length="183" mass="21291">MKLYLWLTSRHNLQDKYLMLRLNCPLQVRINALVCWHAQIVSNCSRDIMCEGKYTAQAVTDPHILFLAIISDEIAEKMLHLTSEEIYEICFVKKETLSLQNVEDELNGKIFNIQIKRLFTKKLDAMQKLSILSYLEKQDVIHKSMASTTINITDAKKRTIEHLSSGEKEYPSMEMKNPPMKKN</sequence>
<reference evidence="2 3" key="1">
    <citation type="submission" date="2024-05" db="EMBL/GenBank/DDBJ databases">
        <title>De novo assembly of an allotetraploid wild potato.</title>
        <authorList>
            <person name="Hosaka A.J."/>
        </authorList>
    </citation>
    <scope>NUCLEOTIDE SEQUENCE [LARGE SCALE GENOMIC DNA]</scope>
    <source>
        <tissue evidence="2">Young leaves</tissue>
    </source>
</reference>
<protein>
    <submittedName>
        <fullName evidence="2">Uncharacterized protein</fullName>
    </submittedName>
</protein>
<feature type="compositionally biased region" description="Basic and acidic residues" evidence="1">
    <location>
        <begin position="161"/>
        <end position="171"/>
    </location>
</feature>
<dbReference type="Proteomes" id="UP001627284">
    <property type="component" value="Unassembled WGS sequence"/>
</dbReference>
<keyword evidence="3" id="KW-1185">Reference proteome</keyword>
<accession>A0ABD2VLK4</accession>
<proteinExistence type="predicted"/>
<name>A0ABD2VLK4_9SOLN</name>
<comment type="caution">
    <text evidence="2">The sequence shown here is derived from an EMBL/GenBank/DDBJ whole genome shotgun (WGS) entry which is preliminary data.</text>
</comment>
<evidence type="ECO:0000313" key="3">
    <source>
        <dbReference type="Proteomes" id="UP001627284"/>
    </source>
</evidence>
<feature type="region of interest" description="Disordered" evidence="1">
    <location>
        <begin position="161"/>
        <end position="183"/>
    </location>
</feature>
<organism evidence="2 3">
    <name type="scientific">Solanum stoloniferum</name>
    <dbReference type="NCBI Taxonomy" id="62892"/>
    <lineage>
        <taxon>Eukaryota</taxon>
        <taxon>Viridiplantae</taxon>
        <taxon>Streptophyta</taxon>
        <taxon>Embryophyta</taxon>
        <taxon>Tracheophyta</taxon>
        <taxon>Spermatophyta</taxon>
        <taxon>Magnoliopsida</taxon>
        <taxon>eudicotyledons</taxon>
        <taxon>Gunneridae</taxon>
        <taxon>Pentapetalae</taxon>
        <taxon>asterids</taxon>
        <taxon>lamiids</taxon>
        <taxon>Solanales</taxon>
        <taxon>Solanaceae</taxon>
        <taxon>Solanoideae</taxon>
        <taxon>Solaneae</taxon>
        <taxon>Solanum</taxon>
    </lineage>
</organism>
<gene>
    <name evidence="2" type="ORF">AABB24_001214</name>
</gene>
<evidence type="ECO:0000256" key="1">
    <source>
        <dbReference type="SAM" id="MobiDB-lite"/>
    </source>
</evidence>
<dbReference type="AlphaFoldDB" id="A0ABD2VLK4"/>
<dbReference type="EMBL" id="JBJKTR010000001">
    <property type="protein sequence ID" value="KAL3380958.1"/>
    <property type="molecule type" value="Genomic_DNA"/>
</dbReference>
<evidence type="ECO:0000313" key="2">
    <source>
        <dbReference type="EMBL" id="KAL3380958.1"/>
    </source>
</evidence>